<reference evidence="1" key="1">
    <citation type="journal article" date="2023" name="Mol. Phylogenet. Evol.">
        <title>Genome-scale phylogeny and comparative genomics of the fungal order Sordariales.</title>
        <authorList>
            <person name="Hensen N."/>
            <person name="Bonometti L."/>
            <person name="Westerberg I."/>
            <person name="Brannstrom I.O."/>
            <person name="Guillou S."/>
            <person name="Cros-Aarteil S."/>
            <person name="Calhoun S."/>
            <person name="Haridas S."/>
            <person name="Kuo A."/>
            <person name="Mondo S."/>
            <person name="Pangilinan J."/>
            <person name="Riley R."/>
            <person name="LaButti K."/>
            <person name="Andreopoulos B."/>
            <person name="Lipzen A."/>
            <person name="Chen C."/>
            <person name="Yan M."/>
            <person name="Daum C."/>
            <person name="Ng V."/>
            <person name="Clum A."/>
            <person name="Steindorff A."/>
            <person name="Ohm R.A."/>
            <person name="Martin F."/>
            <person name="Silar P."/>
            <person name="Natvig D.O."/>
            <person name="Lalanne C."/>
            <person name="Gautier V."/>
            <person name="Ament-Velasquez S.L."/>
            <person name="Kruys A."/>
            <person name="Hutchinson M.I."/>
            <person name="Powell A.J."/>
            <person name="Barry K."/>
            <person name="Miller A.N."/>
            <person name="Grigoriev I.V."/>
            <person name="Debuchy R."/>
            <person name="Gladieux P."/>
            <person name="Hiltunen Thoren M."/>
            <person name="Johannesson H."/>
        </authorList>
    </citation>
    <scope>NUCLEOTIDE SEQUENCE</scope>
    <source>
        <strain evidence="1">PSN309</strain>
    </source>
</reference>
<gene>
    <name evidence="1" type="ORF">QBC35DRAFT_539533</name>
</gene>
<name>A0AAN7AMH6_9PEZI</name>
<evidence type="ECO:0000313" key="2">
    <source>
        <dbReference type="Proteomes" id="UP001302126"/>
    </source>
</evidence>
<organism evidence="1 2">
    <name type="scientific">Podospora australis</name>
    <dbReference type="NCBI Taxonomy" id="1536484"/>
    <lineage>
        <taxon>Eukaryota</taxon>
        <taxon>Fungi</taxon>
        <taxon>Dikarya</taxon>
        <taxon>Ascomycota</taxon>
        <taxon>Pezizomycotina</taxon>
        <taxon>Sordariomycetes</taxon>
        <taxon>Sordariomycetidae</taxon>
        <taxon>Sordariales</taxon>
        <taxon>Podosporaceae</taxon>
        <taxon>Podospora</taxon>
    </lineage>
</organism>
<dbReference type="Proteomes" id="UP001302126">
    <property type="component" value="Unassembled WGS sequence"/>
</dbReference>
<dbReference type="EMBL" id="MU864362">
    <property type="protein sequence ID" value="KAK4190885.1"/>
    <property type="molecule type" value="Genomic_DNA"/>
</dbReference>
<protein>
    <submittedName>
        <fullName evidence="1">Uncharacterized protein</fullName>
    </submittedName>
</protein>
<dbReference type="AlphaFoldDB" id="A0AAN7AMH6"/>
<evidence type="ECO:0000313" key="1">
    <source>
        <dbReference type="EMBL" id="KAK4190885.1"/>
    </source>
</evidence>
<comment type="caution">
    <text evidence="1">The sequence shown here is derived from an EMBL/GenBank/DDBJ whole genome shotgun (WGS) entry which is preliminary data.</text>
</comment>
<accession>A0AAN7AMH6</accession>
<keyword evidence="2" id="KW-1185">Reference proteome</keyword>
<sequence length="231" mass="25884">MKTYEIPTCTCENCLRPIGPSETRATTSFTREDPEYATLNSVRGHPEIARCTTCRTLITELHAWLVSSTPADGFARLTSLEHTIDNETDMINQQYIMVPSLRPIPALDYMARVKELWAKAHDRSKEAYIASRPVRTSNSPPPVLVRSDNHPTFADLLLPSPTSPVDRVLTQPPEQLPETPMSLIMPLVERIPSPPAAPARVLRWTARDGLVTEMEDDADADVPEFRLDLLE</sequence>
<reference evidence="1" key="2">
    <citation type="submission" date="2023-05" db="EMBL/GenBank/DDBJ databases">
        <authorList>
            <consortium name="Lawrence Berkeley National Laboratory"/>
            <person name="Steindorff A."/>
            <person name="Hensen N."/>
            <person name="Bonometti L."/>
            <person name="Westerberg I."/>
            <person name="Brannstrom I.O."/>
            <person name="Guillou S."/>
            <person name="Cros-Aarteil S."/>
            <person name="Calhoun S."/>
            <person name="Haridas S."/>
            <person name="Kuo A."/>
            <person name="Mondo S."/>
            <person name="Pangilinan J."/>
            <person name="Riley R."/>
            <person name="Labutti K."/>
            <person name="Andreopoulos B."/>
            <person name="Lipzen A."/>
            <person name="Chen C."/>
            <person name="Yanf M."/>
            <person name="Daum C."/>
            <person name="Ng V."/>
            <person name="Clum A."/>
            <person name="Ohm R."/>
            <person name="Martin F."/>
            <person name="Silar P."/>
            <person name="Natvig D."/>
            <person name="Lalanne C."/>
            <person name="Gautier V."/>
            <person name="Ament-Velasquez S.L."/>
            <person name="Kruys A."/>
            <person name="Hutchinson M.I."/>
            <person name="Powell A.J."/>
            <person name="Barry K."/>
            <person name="Miller A.N."/>
            <person name="Grigoriev I.V."/>
            <person name="Debuchy R."/>
            <person name="Gladieux P."/>
            <person name="Thoren M.H."/>
            <person name="Johannesson H."/>
        </authorList>
    </citation>
    <scope>NUCLEOTIDE SEQUENCE</scope>
    <source>
        <strain evidence="1">PSN309</strain>
    </source>
</reference>
<proteinExistence type="predicted"/>